<feature type="transmembrane region" description="Helical" evidence="6">
    <location>
        <begin position="431"/>
        <end position="452"/>
    </location>
</feature>
<keyword evidence="5 6" id="KW-0472">Membrane</keyword>
<evidence type="ECO:0000256" key="5">
    <source>
        <dbReference type="ARBA" id="ARBA00023136"/>
    </source>
</evidence>
<dbReference type="InterPro" id="IPR002797">
    <property type="entry name" value="Polysacc_synth"/>
</dbReference>
<reference evidence="7" key="1">
    <citation type="submission" date="2018-10" db="EMBL/GenBank/DDBJ databases">
        <title>Schaedlerella arabinophila gen. nov. sp. nov., isolated from the mouse intestinal tract and comparative analysis with the genome of the closely related altered Schaedler flora strain ASF502.</title>
        <authorList>
            <person name="Miyake S."/>
            <person name="Soh M."/>
            <person name="Seedorf H."/>
        </authorList>
    </citation>
    <scope>NUCLEOTIDE SEQUENCE [LARGE SCALE GENOMIC DNA]</scope>
    <source>
        <strain evidence="7">DSM 106076</strain>
    </source>
</reference>
<dbReference type="InterPro" id="IPR024923">
    <property type="entry name" value="PG_synth_SpoVB"/>
</dbReference>
<feature type="transmembrane region" description="Helical" evidence="6">
    <location>
        <begin position="85"/>
        <end position="104"/>
    </location>
</feature>
<sequence>MSRKQTIIRGTIILTITGFLSRFMGFFYRIFLSRTFGEEGVGLYQLIFPVYALCYSLTTAGIETAISRTVARKISLGREREAREFLLTGLSLSFFLACICMVAMQKNAGFIASEILGDERCVPLLTILSYTVPCSAVHSCICGYCYGLKQTSIPAAAQLIEQSTRIAGVYLLYRVLIRNQGNAPVTIAVCGLVIGEFFSALYTTTILPGFLKGRSITQILRRRASSGLPAGRAFPSMTTGILCRRLKELLPLSVPLTANRVLINLLQSIEAISIPGRLQRFGLDTSQALSLYGVLNGMALPCILFPSAVTSSISIMLMPTVAEIQASDDRSEMLDIIKKVTGACFTLGLFCCLTFLLFGSWIGLALFGSRTAGKFILTLAWICPFLYTNSALSSIINGLGKTGSTLFVNTFSLLIRIFGVFYAIPLFGIQGYLWGLLISQLAATLLSVWIIYQNTGRKGAL</sequence>
<dbReference type="GO" id="GO:0005886">
    <property type="term" value="C:plasma membrane"/>
    <property type="evidence" value="ECO:0007669"/>
    <property type="project" value="UniProtKB-SubCell"/>
</dbReference>
<evidence type="ECO:0000256" key="3">
    <source>
        <dbReference type="ARBA" id="ARBA00022692"/>
    </source>
</evidence>
<evidence type="ECO:0000313" key="7">
    <source>
        <dbReference type="EMBL" id="RRK31189.1"/>
    </source>
</evidence>
<organism evidence="7 8">
    <name type="scientific">Schaedlerella arabinosiphila</name>
    <dbReference type="NCBI Taxonomy" id="2044587"/>
    <lineage>
        <taxon>Bacteria</taxon>
        <taxon>Bacillati</taxon>
        <taxon>Bacillota</taxon>
        <taxon>Clostridia</taxon>
        <taxon>Lachnospirales</taxon>
        <taxon>Lachnospiraceae</taxon>
        <taxon>Schaedlerella</taxon>
    </lineage>
</organism>
<accession>A0A426DEF9</accession>
<evidence type="ECO:0000313" key="8">
    <source>
        <dbReference type="Proteomes" id="UP000274920"/>
    </source>
</evidence>
<keyword evidence="8" id="KW-1185">Reference proteome</keyword>
<name>A0A426DEF9_9FIRM</name>
<feature type="transmembrane region" description="Helical" evidence="6">
    <location>
        <begin position="375"/>
        <end position="399"/>
    </location>
</feature>
<feature type="transmembrane region" description="Helical" evidence="6">
    <location>
        <begin position="43"/>
        <end position="65"/>
    </location>
</feature>
<proteinExistence type="predicted"/>
<comment type="subcellular location">
    <subcellularLocation>
        <location evidence="1">Cell membrane</location>
        <topology evidence="1">Multi-pass membrane protein</topology>
    </subcellularLocation>
</comment>
<dbReference type="RefSeq" id="WP_125126918.1">
    <property type="nucleotide sequence ID" value="NZ_RHJS01000002.1"/>
</dbReference>
<dbReference type="PANTHER" id="PTHR30250">
    <property type="entry name" value="PST FAMILY PREDICTED COLANIC ACID TRANSPORTER"/>
    <property type="match status" value="1"/>
</dbReference>
<dbReference type="EMBL" id="RHJS01000002">
    <property type="protein sequence ID" value="RRK31189.1"/>
    <property type="molecule type" value="Genomic_DNA"/>
</dbReference>
<feature type="transmembrane region" description="Helical" evidence="6">
    <location>
        <begin position="340"/>
        <end position="363"/>
    </location>
</feature>
<feature type="transmembrane region" description="Helical" evidence="6">
    <location>
        <begin position="185"/>
        <end position="211"/>
    </location>
</feature>
<evidence type="ECO:0000256" key="2">
    <source>
        <dbReference type="ARBA" id="ARBA00022475"/>
    </source>
</evidence>
<feature type="transmembrane region" description="Helical" evidence="6">
    <location>
        <begin position="406"/>
        <end position="425"/>
    </location>
</feature>
<evidence type="ECO:0000256" key="4">
    <source>
        <dbReference type="ARBA" id="ARBA00022989"/>
    </source>
</evidence>
<protein>
    <submittedName>
        <fullName evidence="7">Polysaccharide biosynthesis protein</fullName>
    </submittedName>
</protein>
<keyword evidence="4 6" id="KW-1133">Transmembrane helix</keyword>
<gene>
    <name evidence="7" type="ORF">EBB54_07285</name>
</gene>
<dbReference type="PANTHER" id="PTHR30250:SF21">
    <property type="entry name" value="LIPID II FLIPPASE MURJ"/>
    <property type="match status" value="1"/>
</dbReference>
<dbReference type="PIRSF" id="PIRSF038958">
    <property type="entry name" value="PG_synth_SpoVB"/>
    <property type="match status" value="1"/>
</dbReference>
<dbReference type="CDD" id="cd13124">
    <property type="entry name" value="MATE_SpoVB_like"/>
    <property type="match status" value="1"/>
</dbReference>
<feature type="transmembrane region" description="Helical" evidence="6">
    <location>
        <begin position="12"/>
        <end position="31"/>
    </location>
</feature>
<evidence type="ECO:0000256" key="6">
    <source>
        <dbReference type="SAM" id="Phobius"/>
    </source>
</evidence>
<keyword evidence="2" id="KW-1003">Cell membrane</keyword>
<dbReference type="Proteomes" id="UP000274920">
    <property type="component" value="Unassembled WGS sequence"/>
</dbReference>
<dbReference type="AlphaFoldDB" id="A0A426DEF9"/>
<dbReference type="Pfam" id="PF01943">
    <property type="entry name" value="Polysacc_synt"/>
    <property type="match status" value="1"/>
</dbReference>
<keyword evidence="3 6" id="KW-0812">Transmembrane</keyword>
<dbReference type="InterPro" id="IPR050833">
    <property type="entry name" value="Poly_Biosynth_Transport"/>
</dbReference>
<evidence type="ECO:0000256" key="1">
    <source>
        <dbReference type="ARBA" id="ARBA00004651"/>
    </source>
</evidence>
<comment type="caution">
    <text evidence="7">The sequence shown here is derived from an EMBL/GenBank/DDBJ whole genome shotgun (WGS) entry which is preliminary data.</text>
</comment>